<accession>A0ABP7B2J3</accession>
<protein>
    <submittedName>
        <fullName evidence="1">Uncharacterized protein</fullName>
    </submittedName>
</protein>
<dbReference type="Proteomes" id="UP001500902">
    <property type="component" value="Unassembled WGS sequence"/>
</dbReference>
<keyword evidence="2" id="KW-1185">Reference proteome</keyword>
<sequence>MGEGRRATLAALALAVTSLIIYALFSSGFGRPQRAAAPTPEPVPVRTAPLRTAPVQAAPVPARPANPADGRPGRVATLGVVSGDFWLTYLPERLARRAGGAGPARFGSAGRFVEAQVEHGTVAADWDAYRRRIAALDARATTVRGRPAVVGRHPEGGRVIAWLERPGVGAWIRVSDSLRRELVVIAASVRAPVGD</sequence>
<evidence type="ECO:0000313" key="2">
    <source>
        <dbReference type="Proteomes" id="UP001500902"/>
    </source>
</evidence>
<comment type="caution">
    <text evidence="1">The sequence shown here is derived from an EMBL/GenBank/DDBJ whole genome shotgun (WGS) entry which is preliminary data.</text>
</comment>
<name>A0ABP7B2J3_9ACTN</name>
<reference evidence="2" key="1">
    <citation type="journal article" date="2019" name="Int. J. Syst. Evol. Microbiol.">
        <title>The Global Catalogue of Microorganisms (GCM) 10K type strain sequencing project: providing services to taxonomists for standard genome sequencing and annotation.</title>
        <authorList>
            <consortium name="The Broad Institute Genomics Platform"/>
            <consortium name="The Broad Institute Genome Sequencing Center for Infectious Disease"/>
            <person name="Wu L."/>
            <person name="Ma J."/>
        </authorList>
    </citation>
    <scope>NUCLEOTIDE SEQUENCE [LARGE SCALE GENOMIC DNA]</scope>
    <source>
        <strain evidence="2">JCM 16904</strain>
    </source>
</reference>
<proteinExistence type="predicted"/>
<gene>
    <name evidence="1" type="ORF">GCM10022224_005360</name>
</gene>
<dbReference type="EMBL" id="BAAAZP010000008">
    <property type="protein sequence ID" value="GAA3645576.1"/>
    <property type="molecule type" value="Genomic_DNA"/>
</dbReference>
<organism evidence="1 2">
    <name type="scientific">Nonomuraea antimicrobica</name>
    <dbReference type="NCBI Taxonomy" id="561173"/>
    <lineage>
        <taxon>Bacteria</taxon>
        <taxon>Bacillati</taxon>
        <taxon>Actinomycetota</taxon>
        <taxon>Actinomycetes</taxon>
        <taxon>Streptosporangiales</taxon>
        <taxon>Streptosporangiaceae</taxon>
        <taxon>Nonomuraea</taxon>
    </lineage>
</organism>
<dbReference type="RefSeq" id="WP_344872547.1">
    <property type="nucleotide sequence ID" value="NZ_BAAAZP010000008.1"/>
</dbReference>
<evidence type="ECO:0000313" key="1">
    <source>
        <dbReference type="EMBL" id="GAA3645576.1"/>
    </source>
</evidence>